<dbReference type="EMBL" id="CM010717">
    <property type="protein sequence ID" value="RZC53078.1"/>
    <property type="molecule type" value="Genomic_DNA"/>
</dbReference>
<keyword evidence="2" id="KW-1185">Reference proteome</keyword>
<dbReference type="Proteomes" id="UP000316621">
    <property type="component" value="Chromosome 3"/>
</dbReference>
<reference evidence="1 2" key="1">
    <citation type="journal article" date="2018" name="Science">
        <title>The opium poppy genome and morphinan production.</title>
        <authorList>
            <person name="Guo L."/>
            <person name="Winzer T."/>
            <person name="Yang X."/>
            <person name="Li Y."/>
            <person name="Ning Z."/>
            <person name="He Z."/>
            <person name="Teodor R."/>
            <person name="Lu Y."/>
            <person name="Bowser T.A."/>
            <person name="Graham I.A."/>
            <person name="Ye K."/>
        </authorList>
    </citation>
    <scope>NUCLEOTIDE SEQUENCE [LARGE SCALE GENOMIC DNA]</scope>
    <source>
        <strain evidence="2">cv. HN1</strain>
        <tissue evidence="1">Leaves</tissue>
    </source>
</reference>
<sequence>MLSFVDTHTHVLITCFDLLFRLIASMHCGGSSLFKQGLSSFVSIHLKFSFCFNNNYQHTSTIIQKFKICCQVMEYYHCLFSRVYYLRHAFTMKCYSQLSSTSYQQSCLVYYQICPFPFVRCKKNSGGSIAAKKMWRVYCTLVVGIPILSFQHPWQQYQIGSLDSTKKISTIGKISTQMRCLASTNSTLISQDSVHALFATGSSRTQHPCQGTRFIVRAESLSMGLLFTLPLEFQYTEYLYQQKSMNTNFEANISRPEHFSKRISIMLKQACLFTILKGPGDGKTAFLLTWQSSEEENGSFILGGAGLKKSGRIGTRCSSKDHRNILAQIKLFAVAVVAEEEPSLPVLEREPPILVKDGRSVRLW</sequence>
<name>A0A4Y7IZZ5_PAPSO</name>
<organism evidence="1 2">
    <name type="scientific">Papaver somniferum</name>
    <name type="common">Opium poppy</name>
    <dbReference type="NCBI Taxonomy" id="3469"/>
    <lineage>
        <taxon>Eukaryota</taxon>
        <taxon>Viridiplantae</taxon>
        <taxon>Streptophyta</taxon>
        <taxon>Embryophyta</taxon>
        <taxon>Tracheophyta</taxon>
        <taxon>Spermatophyta</taxon>
        <taxon>Magnoliopsida</taxon>
        <taxon>Ranunculales</taxon>
        <taxon>Papaveraceae</taxon>
        <taxon>Papaveroideae</taxon>
        <taxon>Papaver</taxon>
    </lineage>
</organism>
<dbReference type="AlphaFoldDB" id="A0A4Y7IZZ5"/>
<evidence type="ECO:0000313" key="1">
    <source>
        <dbReference type="EMBL" id="RZC53078.1"/>
    </source>
</evidence>
<dbReference type="Gramene" id="RZC53078">
    <property type="protein sequence ID" value="RZC53078"/>
    <property type="gene ID" value="C5167_011939"/>
</dbReference>
<accession>A0A4Y7IZZ5</accession>
<gene>
    <name evidence="1" type="ORF">C5167_011939</name>
</gene>
<proteinExistence type="predicted"/>
<protein>
    <submittedName>
        <fullName evidence="1">Uncharacterized protein</fullName>
    </submittedName>
</protein>
<evidence type="ECO:0000313" key="2">
    <source>
        <dbReference type="Proteomes" id="UP000316621"/>
    </source>
</evidence>